<feature type="domain" description="Reverse transcriptase" evidence="22">
    <location>
        <begin position="2006"/>
        <end position="2186"/>
    </location>
</feature>
<feature type="compositionally biased region" description="Low complexity" evidence="20">
    <location>
        <begin position="232"/>
        <end position="264"/>
    </location>
</feature>
<dbReference type="GO" id="GO:0006310">
    <property type="term" value="P:DNA recombination"/>
    <property type="evidence" value="ECO:0007669"/>
    <property type="project" value="UniProtKB-KW"/>
</dbReference>
<dbReference type="CDD" id="cd00303">
    <property type="entry name" value="retropepsin_like"/>
    <property type="match status" value="1"/>
</dbReference>
<evidence type="ECO:0000256" key="7">
    <source>
        <dbReference type="ARBA" id="ARBA00022723"/>
    </source>
</evidence>
<dbReference type="InterPro" id="IPR000953">
    <property type="entry name" value="Chromo/chromo_shadow_dom"/>
</dbReference>
<dbReference type="InterPro" id="IPR025724">
    <property type="entry name" value="GAG-pre-integrase_dom"/>
</dbReference>
<dbReference type="Gene3D" id="3.30.420.10">
    <property type="entry name" value="Ribonuclease H-like superfamily/Ribonuclease H"/>
    <property type="match status" value="2"/>
</dbReference>
<keyword evidence="3" id="KW-0645">Protease</keyword>
<dbReference type="Gene3D" id="2.40.50.40">
    <property type="match status" value="1"/>
</dbReference>
<dbReference type="GO" id="GO:0015074">
    <property type="term" value="P:DNA integration"/>
    <property type="evidence" value="ECO:0007669"/>
    <property type="project" value="UniProtKB-KW"/>
</dbReference>
<dbReference type="InterPro" id="IPR056924">
    <property type="entry name" value="SH3_Tf2-1"/>
</dbReference>
<keyword evidence="12" id="KW-0694">RNA-binding</keyword>
<keyword evidence="5" id="KW-0548">Nucleotidyltransferase</keyword>
<feature type="domain" description="Chromo" evidence="21">
    <location>
        <begin position="2866"/>
        <end position="2915"/>
    </location>
</feature>
<gene>
    <name evidence="24" type="ORF">Agabi119p4_11182</name>
</gene>
<dbReference type="InterPro" id="IPR054722">
    <property type="entry name" value="PolX-like_BBD"/>
</dbReference>
<feature type="domain" description="Integrase catalytic" evidence="23">
    <location>
        <begin position="594"/>
        <end position="767"/>
    </location>
</feature>
<dbReference type="GO" id="GO:0006508">
    <property type="term" value="P:proteolysis"/>
    <property type="evidence" value="ECO:0007669"/>
    <property type="project" value="UniProtKB-KW"/>
</dbReference>
<dbReference type="GO" id="GO:0003887">
    <property type="term" value="F:DNA-directed DNA polymerase activity"/>
    <property type="evidence" value="ECO:0007669"/>
    <property type="project" value="UniProtKB-KW"/>
</dbReference>
<feature type="region of interest" description="Disordered" evidence="20">
    <location>
        <begin position="230"/>
        <end position="264"/>
    </location>
</feature>
<dbReference type="CDD" id="cd09272">
    <property type="entry name" value="RNase_HI_RT_Ty1"/>
    <property type="match status" value="1"/>
</dbReference>
<keyword evidence="17" id="KW-0233">DNA recombination</keyword>
<dbReference type="Pfam" id="PF14223">
    <property type="entry name" value="Retrotran_gag_2"/>
    <property type="match status" value="1"/>
</dbReference>
<dbReference type="FunFam" id="3.30.420.10:FF:000032">
    <property type="entry name" value="Retrovirus-related Pol polyprotein from transposon 297-like Protein"/>
    <property type="match status" value="1"/>
</dbReference>
<keyword evidence="16" id="KW-0238">DNA-binding</keyword>
<dbReference type="Gene3D" id="3.30.70.270">
    <property type="match status" value="2"/>
</dbReference>
<dbReference type="PROSITE" id="PS50878">
    <property type="entry name" value="RT_POL"/>
    <property type="match status" value="1"/>
</dbReference>
<dbReference type="InterPro" id="IPR000477">
    <property type="entry name" value="RT_dom"/>
</dbReference>
<dbReference type="GO" id="GO:0006338">
    <property type="term" value="P:chromatin remodeling"/>
    <property type="evidence" value="ECO:0007669"/>
    <property type="project" value="UniProtKB-ARBA"/>
</dbReference>
<dbReference type="GO" id="GO:0005634">
    <property type="term" value="C:nucleus"/>
    <property type="evidence" value="ECO:0007669"/>
    <property type="project" value="UniProtKB-SubCell"/>
</dbReference>
<dbReference type="Pfam" id="PF17917">
    <property type="entry name" value="RT_RNaseH"/>
    <property type="match status" value="1"/>
</dbReference>
<dbReference type="Gene3D" id="1.10.340.70">
    <property type="match status" value="1"/>
</dbReference>
<keyword evidence="4" id="KW-0808">Transferase</keyword>
<dbReference type="Pfam" id="PF24626">
    <property type="entry name" value="SH3_Tf2-1"/>
    <property type="match status" value="1"/>
</dbReference>
<evidence type="ECO:0000256" key="18">
    <source>
        <dbReference type="ARBA" id="ARBA00023242"/>
    </source>
</evidence>
<evidence type="ECO:0000256" key="20">
    <source>
        <dbReference type="SAM" id="MobiDB-lite"/>
    </source>
</evidence>
<feature type="compositionally biased region" description="Polar residues" evidence="20">
    <location>
        <begin position="1228"/>
        <end position="1241"/>
    </location>
</feature>
<feature type="compositionally biased region" description="Basic and acidic residues" evidence="20">
    <location>
        <begin position="888"/>
        <end position="903"/>
    </location>
</feature>
<feature type="domain" description="Integrase catalytic" evidence="23">
    <location>
        <begin position="2565"/>
        <end position="2724"/>
    </location>
</feature>
<feature type="region of interest" description="Disordered" evidence="20">
    <location>
        <begin position="285"/>
        <end position="322"/>
    </location>
</feature>
<keyword evidence="18" id="KW-0539">Nucleus</keyword>
<dbReference type="PROSITE" id="PS00598">
    <property type="entry name" value="CHROMO_1"/>
    <property type="match status" value="1"/>
</dbReference>
<keyword evidence="8" id="KW-0064">Aspartyl protease</keyword>
<keyword evidence="9" id="KW-0255">Endonuclease</keyword>
<dbReference type="Pfam" id="PF17921">
    <property type="entry name" value="Integrase_H2C2"/>
    <property type="match status" value="1"/>
</dbReference>
<feature type="compositionally biased region" description="Basic residues" evidence="20">
    <location>
        <begin position="1899"/>
        <end position="1910"/>
    </location>
</feature>
<dbReference type="InterPro" id="IPR023780">
    <property type="entry name" value="Chromo_domain"/>
</dbReference>
<evidence type="ECO:0000256" key="5">
    <source>
        <dbReference type="ARBA" id="ARBA00022695"/>
    </source>
</evidence>
<keyword evidence="7" id="KW-0479">Metal-binding</keyword>
<feature type="compositionally biased region" description="Low complexity" evidence="20">
    <location>
        <begin position="298"/>
        <end position="321"/>
    </location>
</feature>
<dbReference type="InterPro" id="IPR021109">
    <property type="entry name" value="Peptidase_aspartic_dom_sf"/>
</dbReference>
<evidence type="ECO:0000259" key="23">
    <source>
        <dbReference type="PROSITE" id="PS50994"/>
    </source>
</evidence>
<feature type="compositionally biased region" description="Basic and acidic residues" evidence="20">
    <location>
        <begin position="1868"/>
        <end position="1885"/>
    </location>
</feature>
<dbReference type="GO" id="GO:0003723">
    <property type="term" value="F:RNA binding"/>
    <property type="evidence" value="ECO:0007669"/>
    <property type="project" value="UniProtKB-KW"/>
</dbReference>
<comment type="subcellular location">
    <subcellularLocation>
        <location evidence="1">Nucleus</location>
    </subcellularLocation>
</comment>
<dbReference type="SUPFAM" id="SSF54160">
    <property type="entry name" value="Chromo domain-like"/>
    <property type="match status" value="1"/>
</dbReference>
<feature type="compositionally biased region" description="Polar residues" evidence="20">
    <location>
        <begin position="847"/>
        <end position="856"/>
    </location>
</feature>
<evidence type="ECO:0000256" key="12">
    <source>
        <dbReference type="ARBA" id="ARBA00022884"/>
    </source>
</evidence>
<dbReference type="PROSITE" id="PS50994">
    <property type="entry name" value="INTEGRASE"/>
    <property type="match status" value="2"/>
</dbReference>
<dbReference type="InterPro" id="IPR050951">
    <property type="entry name" value="Retrovirus_Pol_polyprotein"/>
</dbReference>
<dbReference type="InterPro" id="IPR043128">
    <property type="entry name" value="Rev_trsase/Diguanyl_cyclase"/>
</dbReference>
<dbReference type="CDD" id="cd00024">
    <property type="entry name" value="CD_CSD"/>
    <property type="match status" value="1"/>
</dbReference>
<dbReference type="CDD" id="cd09274">
    <property type="entry name" value="RNase_HI_RT_Ty3"/>
    <property type="match status" value="1"/>
</dbReference>
<dbReference type="Pfam" id="PF00078">
    <property type="entry name" value="RVT_1"/>
    <property type="match status" value="1"/>
</dbReference>
<feature type="compositionally biased region" description="Low complexity" evidence="20">
    <location>
        <begin position="354"/>
        <end position="369"/>
    </location>
</feature>
<proteinExistence type="predicted"/>
<evidence type="ECO:0000256" key="19">
    <source>
        <dbReference type="SAM" id="Coils"/>
    </source>
</evidence>
<dbReference type="GO" id="GO:0003964">
    <property type="term" value="F:RNA-directed DNA polymerase activity"/>
    <property type="evidence" value="ECO:0007669"/>
    <property type="project" value="UniProtKB-KW"/>
</dbReference>
<dbReference type="Gene3D" id="3.10.10.10">
    <property type="entry name" value="HIV Type 1 Reverse Transcriptase, subunit A, domain 1"/>
    <property type="match status" value="1"/>
</dbReference>
<evidence type="ECO:0000256" key="2">
    <source>
        <dbReference type="ARBA" id="ARBA00012493"/>
    </source>
</evidence>
<evidence type="ECO:0000256" key="4">
    <source>
        <dbReference type="ARBA" id="ARBA00022679"/>
    </source>
</evidence>
<dbReference type="InterPro" id="IPR057670">
    <property type="entry name" value="SH3_retrovirus"/>
</dbReference>
<dbReference type="EMBL" id="JABXXO010000015">
    <property type="protein sequence ID" value="KAF7760506.1"/>
    <property type="molecule type" value="Genomic_DNA"/>
</dbReference>
<dbReference type="InterPro" id="IPR041588">
    <property type="entry name" value="Integrase_H2C2"/>
</dbReference>
<keyword evidence="15" id="KW-0239">DNA-directed DNA polymerase</keyword>
<dbReference type="EC" id="2.7.7.49" evidence="2"/>
<evidence type="ECO:0000256" key="10">
    <source>
        <dbReference type="ARBA" id="ARBA00022801"/>
    </source>
</evidence>
<dbReference type="Pfam" id="PF25597">
    <property type="entry name" value="SH3_retrovirus"/>
    <property type="match status" value="1"/>
</dbReference>
<dbReference type="GO" id="GO:0004190">
    <property type="term" value="F:aspartic-type endopeptidase activity"/>
    <property type="evidence" value="ECO:0007669"/>
    <property type="project" value="UniProtKB-KW"/>
</dbReference>
<dbReference type="Pfam" id="PF07727">
    <property type="entry name" value="RVT_2"/>
    <property type="match status" value="1"/>
</dbReference>
<feature type="region of interest" description="Disordered" evidence="20">
    <location>
        <begin position="1844"/>
        <end position="1919"/>
    </location>
</feature>
<evidence type="ECO:0000313" key="25">
    <source>
        <dbReference type="Proteomes" id="UP000629468"/>
    </source>
</evidence>
<evidence type="ECO:0000259" key="22">
    <source>
        <dbReference type="PROSITE" id="PS50878"/>
    </source>
</evidence>
<dbReference type="GO" id="GO:0003677">
    <property type="term" value="F:DNA binding"/>
    <property type="evidence" value="ECO:0007669"/>
    <property type="project" value="UniProtKB-KW"/>
</dbReference>
<evidence type="ECO:0000256" key="8">
    <source>
        <dbReference type="ARBA" id="ARBA00022750"/>
    </source>
</evidence>
<dbReference type="PROSITE" id="PS50013">
    <property type="entry name" value="CHROMO_2"/>
    <property type="match status" value="1"/>
</dbReference>
<evidence type="ECO:0000256" key="13">
    <source>
        <dbReference type="ARBA" id="ARBA00022908"/>
    </source>
</evidence>
<dbReference type="Gene3D" id="2.40.70.10">
    <property type="entry name" value="Acid Proteases"/>
    <property type="match status" value="1"/>
</dbReference>
<keyword evidence="11" id="KW-0460">Magnesium</keyword>
<evidence type="ECO:0000256" key="3">
    <source>
        <dbReference type="ARBA" id="ARBA00022670"/>
    </source>
</evidence>
<dbReference type="PANTHER" id="PTHR37984">
    <property type="entry name" value="PROTEIN CBG26694"/>
    <property type="match status" value="1"/>
</dbReference>
<dbReference type="Pfam" id="PF13976">
    <property type="entry name" value="gag_pre-integrs"/>
    <property type="match status" value="1"/>
</dbReference>
<keyword evidence="10" id="KW-0378">Hydrolase</keyword>
<dbReference type="Pfam" id="PF22936">
    <property type="entry name" value="Pol_BBD"/>
    <property type="match status" value="1"/>
</dbReference>
<evidence type="ECO:0000256" key="14">
    <source>
        <dbReference type="ARBA" id="ARBA00022918"/>
    </source>
</evidence>
<evidence type="ECO:0000256" key="6">
    <source>
        <dbReference type="ARBA" id="ARBA00022722"/>
    </source>
</evidence>
<dbReference type="GO" id="GO:0046872">
    <property type="term" value="F:metal ion binding"/>
    <property type="evidence" value="ECO:0007669"/>
    <property type="project" value="UniProtKB-KW"/>
</dbReference>
<dbReference type="SUPFAM" id="SSF53098">
    <property type="entry name" value="Ribonuclease H-like"/>
    <property type="match status" value="2"/>
</dbReference>
<reference evidence="24 25" key="1">
    <citation type="journal article" name="Sci. Rep.">
        <title>Telomere-to-telomere assembled and centromere annotated genomes of the two main subspecies of the button mushroom Agaricus bisporus reveal especially polymorphic chromosome ends.</title>
        <authorList>
            <person name="Sonnenberg A.S.M."/>
            <person name="Sedaghat-Telgerd N."/>
            <person name="Lavrijssen B."/>
            <person name="Ohm R.A."/>
            <person name="Hendrickx P.M."/>
            <person name="Scholtmeijer K."/>
            <person name="Baars J.J.P."/>
            <person name="van Peer A."/>
        </authorList>
    </citation>
    <scope>NUCLEOTIDE SEQUENCE [LARGE SCALE GENOMIC DNA]</scope>
    <source>
        <strain evidence="24 25">H119_p4</strain>
    </source>
</reference>
<accession>A0A8H7C1Y1</accession>
<dbReference type="SMART" id="SM00298">
    <property type="entry name" value="CHROMO"/>
    <property type="match status" value="1"/>
</dbReference>
<organism evidence="24 25">
    <name type="scientific">Agaricus bisporus var. burnettii</name>
    <dbReference type="NCBI Taxonomy" id="192524"/>
    <lineage>
        <taxon>Eukaryota</taxon>
        <taxon>Fungi</taxon>
        <taxon>Dikarya</taxon>
        <taxon>Basidiomycota</taxon>
        <taxon>Agaricomycotina</taxon>
        <taxon>Agaricomycetes</taxon>
        <taxon>Agaricomycetidae</taxon>
        <taxon>Agaricales</taxon>
        <taxon>Agaricineae</taxon>
        <taxon>Agaricaceae</taxon>
        <taxon>Agaricus</taxon>
    </lineage>
</organism>
<evidence type="ECO:0000259" key="21">
    <source>
        <dbReference type="PROSITE" id="PS50013"/>
    </source>
</evidence>
<feature type="region of interest" description="Disordered" evidence="20">
    <location>
        <begin position="2393"/>
        <end position="2412"/>
    </location>
</feature>
<evidence type="ECO:0000256" key="1">
    <source>
        <dbReference type="ARBA" id="ARBA00004123"/>
    </source>
</evidence>
<evidence type="ECO:0000256" key="17">
    <source>
        <dbReference type="ARBA" id="ARBA00023172"/>
    </source>
</evidence>
<keyword evidence="6" id="KW-0540">Nuclease</keyword>
<feature type="coiled-coil region" evidence="19">
    <location>
        <begin position="2744"/>
        <end position="2771"/>
    </location>
</feature>
<dbReference type="InterPro" id="IPR012337">
    <property type="entry name" value="RNaseH-like_sf"/>
</dbReference>
<comment type="caution">
    <text evidence="24">The sequence shown here is derived from an EMBL/GenBank/DDBJ whole genome shotgun (WGS) entry which is preliminary data.</text>
</comment>
<feature type="region of interest" description="Disordered" evidence="20">
    <location>
        <begin position="1675"/>
        <end position="1714"/>
    </location>
</feature>
<feature type="region of interest" description="Disordered" evidence="20">
    <location>
        <begin position="1224"/>
        <end position="1247"/>
    </location>
</feature>
<dbReference type="InterPro" id="IPR001584">
    <property type="entry name" value="Integrase_cat-core"/>
</dbReference>
<dbReference type="SUPFAM" id="SSF50630">
    <property type="entry name" value="Acid proteases"/>
    <property type="match status" value="1"/>
</dbReference>
<dbReference type="GO" id="GO:0004519">
    <property type="term" value="F:endonuclease activity"/>
    <property type="evidence" value="ECO:0007669"/>
    <property type="project" value="UniProtKB-KW"/>
</dbReference>
<evidence type="ECO:0000256" key="16">
    <source>
        <dbReference type="ARBA" id="ARBA00023125"/>
    </source>
</evidence>
<keyword evidence="13" id="KW-0229">DNA integration</keyword>
<protein>
    <recommendedName>
        <fullName evidence="2">RNA-directed DNA polymerase</fullName>
        <ecNumber evidence="2">2.7.7.49</ecNumber>
    </recommendedName>
</protein>
<keyword evidence="14" id="KW-0695">RNA-directed DNA polymerase</keyword>
<feature type="region of interest" description="Disordered" evidence="20">
    <location>
        <begin position="341"/>
        <end position="369"/>
    </location>
</feature>
<feature type="region of interest" description="Disordered" evidence="20">
    <location>
        <begin position="840"/>
        <end position="905"/>
    </location>
</feature>
<feature type="compositionally biased region" description="Basic and acidic residues" evidence="20">
    <location>
        <begin position="2397"/>
        <end position="2412"/>
    </location>
</feature>
<evidence type="ECO:0000256" key="15">
    <source>
        <dbReference type="ARBA" id="ARBA00022932"/>
    </source>
</evidence>
<dbReference type="InterPro" id="IPR036397">
    <property type="entry name" value="RNaseH_sf"/>
</dbReference>
<name>A0A8H7C1Y1_AGABI</name>
<dbReference type="SUPFAM" id="SSF56672">
    <property type="entry name" value="DNA/RNA polymerases"/>
    <property type="match status" value="1"/>
</dbReference>
<dbReference type="InterPro" id="IPR041373">
    <property type="entry name" value="RT_RNaseH"/>
</dbReference>
<dbReference type="Proteomes" id="UP000629468">
    <property type="component" value="Unassembled WGS sequence"/>
</dbReference>
<keyword evidence="19" id="KW-0175">Coiled coil</keyword>
<evidence type="ECO:0000256" key="11">
    <source>
        <dbReference type="ARBA" id="ARBA00022842"/>
    </source>
</evidence>
<dbReference type="FunFam" id="3.30.70.270:FF:000026">
    <property type="entry name" value="Transposon Ty3-G Gag-Pol polyprotein"/>
    <property type="match status" value="1"/>
</dbReference>
<dbReference type="CDD" id="cd01647">
    <property type="entry name" value="RT_LTR"/>
    <property type="match status" value="1"/>
</dbReference>
<dbReference type="InterPro" id="IPR016197">
    <property type="entry name" value="Chromo-like_dom_sf"/>
</dbReference>
<evidence type="ECO:0000313" key="24">
    <source>
        <dbReference type="EMBL" id="KAF7760506.1"/>
    </source>
</evidence>
<evidence type="ECO:0000256" key="9">
    <source>
        <dbReference type="ARBA" id="ARBA00022759"/>
    </source>
</evidence>
<dbReference type="PANTHER" id="PTHR37984:SF5">
    <property type="entry name" value="PROTEIN NYNRIN-LIKE"/>
    <property type="match status" value="1"/>
</dbReference>
<dbReference type="InterPro" id="IPR013103">
    <property type="entry name" value="RVT_2"/>
</dbReference>
<dbReference type="InterPro" id="IPR023779">
    <property type="entry name" value="Chromodomain_CS"/>
</dbReference>
<dbReference type="InterPro" id="IPR043502">
    <property type="entry name" value="DNA/RNA_pol_sf"/>
</dbReference>
<sequence>MSSTGGSAPPIFADAAKFNGSNWVSWSGIVKIAADLRGVYGYLDGTIMRPSNPANIPLPTTPPTAPATATTPPTITAQIQAETPWESTTPSSSEWKVRNAWTMGLLIYNTTDPIGLGINIQGTAADAWKSFIDTYQVASEVAILNAESDLRNETYSDNQDFVEFITRMRTKWSTATALGATINDKSFRTIILNSLPRSWDPIVATLYTTTTSLEAINQLMAHWARVSRDHATNQQTTTSALQASTSNRHQRNQNSQLSCSNSNCGRRGHTIEDCYWPGGGKAGQFPPGFGKRGGARGTAAPTTSTNNTTSQTSANAASADTGGTTETRVFALAAITEIEPKVPSVTSSPPPSIPDSTLVNTSTSSDNTSDVRVMSQVEEIVTNVPALNISTPYHQTKSTVTTLLDSGASDHCFVDRQIFSHYETIVPPRTGHSAGKDSTFNIEGMGTAEFLSKMGGVTSRITMSGSLHTPRLRSNLISVSKLVAKGASVSFEGDMAIVRNSGGEKVLIAMRRNGLYVIDVEDASPEYAVNAVQSKRKTVPFDIWHRRLGHVHVDVISRMLKENLVDGLNANGTADMKALCEDCIFGKHTTHPFSDSIPPETDTLERVYIDMWGPSPVESAGGAKYLMLLMDGATSYRKAYFLTTKSADATLAVFKDYHVECERQTGKKLKRVRLDMGREWHNTLWDQYVKEHGIILDFTTPYAHQQNGKVERSMRTLLDMARTMLADSGLPQKYWADAVQTAVYTRNFVPPSKSPSMIPADRWFQRRQDISHLRPFGSIAYAHIPTEVSPSKLSARSVKLTLIGYYDRTGYKLLDRSTGVAYKSRDVIFEESRPHYSTDPVVIYPTDESTNPTTANPIAPRPKPINKLHIDPPTSIPTPTQTKSLATVEKETTDNANDGKDSETEVSDLLEVDIPIALRKPRREVRMSNRMKESMDYLERTRANVADLPPARVEDGVRVPRNYGEAMKQPELWFEPIMRELQMMKDKLVYHLVPRPTGKNVVKSRWVFANKYDEVGNVSAHKARLVAKGFTQVIGEDYDETYASVARLESVRLVCAIAASMNLRLWQADFVSAFLNSDNAYEVYMEQPPGFEEGGGEYVWLLLKTLYGTMQGAHDWANNLEHTYQGHGYYTSKADPQIRSRVQDQEITLTSTWTDDILGASSTESGEIKAKGELSRSYELKDLGEARFILGMKIERDTNGNIRLSQRAYAERVLERFHMADAKPRSTPLPTSVTLSINDSPSTEEEVRDMKNVPYREALGSLMWLQVATRPDLSYAVNLLSRFANDPGRNHWEVLQHTLAYLKGMLHYGITYYRDASLQPFGYVDADHAGDKDTSRSTEGHIFFVGGGPISWASKRQETVALSTVEAEYTAFARASQQAVWLSKFMEEVALEQAKPINIFADNNGAMANTRNNKNHRRTKHIRIKYHFTKERVATGEIDFTYIPSDQNLADILTKPIPKNAVLYCCSGIGLVYFTAALPSIYTLETLSIPQCQRVFVELSRLILVKEAKSPRWTSYNKFDVLCNEINVLDTVQEESFLVRTIRPLREIKLNVGVEKLDTHDGVGVQALLDSGATGMFMDKAFAEEEGFKLEPLERPIPVKNVDGTINASGAVTHRVAANVYYKGHKERVHFEICGLGKNKVILGMPWLQMHNPEIDWEKGEVKMTRCPDGCGYKDKGKTKEKQEEIRKVEEPRKSTRQLMKEAREEEKREKPDMSHKQYAGWKLISFPKKSSWGTVLQYRCEECGIQTSEHLLSKHKCPAREEIALDEFGMPYEGSDDEEEGPTMAKIEAYEKEQEEIKDEEERYERVNKAVGRFTTPRNIIEGIALGVEAAFARELARNRRANGGAEGLAQQSKEKAEGWAQSPGDVADRLNGDKAERLEEDNIKTATAGKAEAGQVRPKRISAQRKNRSREEEEQLETWVRGMTEEMPEEEEIRSIDSVEQMVPKRFHKFLKVFKQKESERMPTRKPWDHAIELKEDFKPKKGKIYPLSPNEREEVQAFVKDQLRKGYIRPSKSPQTSPVFFVPKKDGKKRMVQDYRFLNDWTIKNNYPLPLISELIDTMGSKRLFSKIDLRWGYNNIRIKEGDEWKAAFTTFMGAFEPTVMFFGLTNSPATFQTMMNELFRDLVNTGKVAVFIDDILIGTDDEEEHDKVVEEVLQRLMDNDLFAKPEKCEWKQSEMGFLGCIIGRNGIKMEERKVKDVVEWPTPKCVKDVQKFLGLANYYRRFIEKFASIAKPLHALTKKDKKWSWGDEEEEAFGALKAKFTSHPILVAPELDKELKVESDASAYATGGELSMKCEDGKWRPVAYISKSMTETERNYDIHDREMLGIMRCLEEWRHFLEGAKHKFEIWTDHRNLEYFAKAQQLNRRQARWALYLSRFNFELKFRPGKTMGKADALSRRPDFEQGTKDDNKDQTLLKPEYFAIRALEEGHMLINAEEEEILDEIRKSEAKEDDVVKAVEEMKRAKVKSLRGDEWKLEEGLVLKEGKVYVPKDETLRMKIIRLHHDTPIAGHGGQWKTVEMVTRNYWWPGVTKQVQKYVEGCDQCQRNKNRPTPPAGKLMPNSIPTKPWADVSVDFIVKLPESQGMDSILVVCDRFSKMAHFIPTTETTSALGLAKLFRDHVWKLHGLPETVISDRGPQFAADFTKELNKMLGIDTRLSTAFHPQTDGQTERTNQELEQYLRSFVDHRQTDWPDWLATAEFSYNNKEQSSTKETPFMVNVGRHPRTGFDLRRQGNHPAAADFADRMKLQHEETQAALKKAQDDMRRYADRGRGEAVKYKEGDKVPLATRDLQIQGRPTRKLTEKFIGPYTVKKIISPNAVELDLPRSIRIHPVVNVSRIVMYREQVEGQGSKPAPAVEIEGEQEWEVEKILNAKWFRGKKRYLVRWKGYTAEADSWEPEENLANAKELITEFHQLYGELNRIHHVLRDTGFQERELPNRFTAKTLFGWDDKQFDAKYLKKLERNWRTWRS</sequence>
<dbReference type="Pfam" id="PF00385">
    <property type="entry name" value="Chromo"/>
    <property type="match status" value="1"/>
</dbReference>